<keyword evidence="6" id="KW-1185">Reference proteome</keyword>
<dbReference type="SUPFAM" id="SSF103657">
    <property type="entry name" value="BAR/IMD domain-like"/>
    <property type="match status" value="1"/>
</dbReference>
<accession>A0A8J4YDY4</accession>
<comment type="caution">
    <text evidence="5">The sequence shown here is derived from an EMBL/GenBank/DDBJ whole genome shotgun (WGS) entry which is preliminary data.</text>
</comment>
<dbReference type="InterPro" id="IPR004148">
    <property type="entry name" value="BAR_dom"/>
</dbReference>
<gene>
    <name evidence="5" type="primary">BIN2</name>
    <name evidence="5" type="ORF">GWK47_036907</name>
</gene>
<keyword evidence="2" id="KW-0963">Cytoplasm</keyword>
<evidence type="ECO:0000313" key="6">
    <source>
        <dbReference type="Proteomes" id="UP000770661"/>
    </source>
</evidence>
<name>A0A8J4YDY4_CHIOP</name>
<protein>
    <submittedName>
        <fullName evidence="5">Bridging integrator 2</fullName>
    </submittedName>
</protein>
<comment type="subcellular location">
    <subcellularLocation>
        <location evidence="1">Cytoplasm</location>
    </subcellularLocation>
</comment>
<proteinExistence type="predicted"/>
<evidence type="ECO:0000256" key="2">
    <source>
        <dbReference type="ARBA" id="ARBA00022490"/>
    </source>
</evidence>
<evidence type="ECO:0000259" key="4">
    <source>
        <dbReference type="PROSITE" id="PS51021"/>
    </source>
</evidence>
<dbReference type="GO" id="GO:0005737">
    <property type="term" value="C:cytoplasm"/>
    <property type="evidence" value="ECO:0007669"/>
    <property type="project" value="UniProtKB-SubCell"/>
</dbReference>
<dbReference type="AlphaFoldDB" id="A0A8J4YDY4"/>
<dbReference type="OrthoDB" id="446293at2759"/>
<dbReference type="GO" id="GO:0005543">
    <property type="term" value="F:phospholipid binding"/>
    <property type="evidence" value="ECO:0007669"/>
    <property type="project" value="TreeGrafter"/>
</dbReference>
<feature type="region of interest" description="Disordered" evidence="3">
    <location>
        <begin position="118"/>
        <end position="297"/>
    </location>
</feature>
<dbReference type="PANTHER" id="PTHR46514:SF3">
    <property type="entry name" value="AMPHIPHYSIN"/>
    <property type="match status" value="1"/>
</dbReference>
<evidence type="ECO:0000313" key="5">
    <source>
        <dbReference type="EMBL" id="KAG0726310.1"/>
    </source>
</evidence>
<organism evidence="5 6">
    <name type="scientific">Chionoecetes opilio</name>
    <name type="common">Atlantic snow crab</name>
    <name type="synonym">Cancer opilio</name>
    <dbReference type="NCBI Taxonomy" id="41210"/>
    <lineage>
        <taxon>Eukaryota</taxon>
        <taxon>Metazoa</taxon>
        <taxon>Ecdysozoa</taxon>
        <taxon>Arthropoda</taxon>
        <taxon>Crustacea</taxon>
        <taxon>Multicrustacea</taxon>
        <taxon>Malacostraca</taxon>
        <taxon>Eumalacostraca</taxon>
        <taxon>Eucarida</taxon>
        <taxon>Decapoda</taxon>
        <taxon>Pleocyemata</taxon>
        <taxon>Brachyura</taxon>
        <taxon>Eubrachyura</taxon>
        <taxon>Majoidea</taxon>
        <taxon>Majidae</taxon>
        <taxon>Chionoecetes</taxon>
    </lineage>
</organism>
<dbReference type="Gene3D" id="1.20.1270.60">
    <property type="entry name" value="Arfaptin homology (AH) domain/BAR domain"/>
    <property type="match status" value="1"/>
</dbReference>
<dbReference type="EMBL" id="JACEEZ010004642">
    <property type="protein sequence ID" value="KAG0726310.1"/>
    <property type="molecule type" value="Genomic_DNA"/>
</dbReference>
<dbReference type="PANTHER" id="PTHR46514">
    <property type="entry name" value="AMPHIPHYSIN"/>
    <property type="match status" value="1"/>
</dbReference>
<evidence type="ECO:0000256" key="1">
    <source>
        <dbReference type="ARBA" id="ARBA00004496"/>
    </source>
</evidence>
<feature type="compositionally biased region" description="Basic and acidic residues" evidence="3">
    <location>
        <begin position="228"/>
        <end position="247"/>
    </location>
</feature>
<evidence type="ECO:0000256" key="3">
    <source>
        <dbReference type="SAM" id="MobiDB-lite"/>
    </source>
</evidence>
<feature type="compositionally biased region" description="Polar residues" evidence="3">
    <location>
        <begin position="210"/>
        <end position="221"/>
    </location>
</feature>
<dbReference type="InterPro" id="IPR027267">
    <property type="entry name" value="AH/BAR_dom_sf"/>
</dbReference>
<dbReference type="PROSITE" id="PS51021">
    <property type="entry name" value="BAR"/>
    <property type="match status" value="1"/>
</dbReference>
<dbReference type="Proteomes" id="UP000770661">
    <property type="component" value="Unassembled WGS sequence"/>
</dbReference>
<feature type="compositionally biased region" description="Polar residues" evidence="3">
    <location>
        <begin position="127"/>
        <end position="136"/>
    </location>
</feature>
<feature type="domain" description="BAR" evidence="4">
    <location>
        <begin position="1"/>
        <end position="109"/>
    </location>
</feature>
<dbReference type="GO" id="GO:0005886">
    <property type="term" value="C:plasma membrane"/>
    <property type="evidence" value="ECO:0007669"/>
    <property type="project" value="TreeGrafter"/>
</dbReference>
<reference evidence="5" key="1">
    <citation type="submission" date="2020-07" db="EMBL/GenBank/DDBJ databases">
        <title>The High-quality genome of the commercially important snow crab, Chionoecetes opilio.</title>
        <authorList>
            <person name="Jeong J.-H."/>
            <person name="Ryu S."/>
        </authorList>
    </citation>
    <scope>NUCLEOTIDE SEQUENCE</scope>
    <source>
        <strain evidence="5">MADBK_172401_WGS</strain>
        <tissue evidence="5">Digestive gland</tissue>
    </source>
</reference>
<dbReference type="Pfam" id="PF03114">
    <property type="entry name" value="BAR"/>
    <property type="match status" value="1"/>
</dbReference>
<dbReference type="InterPro" id="IPR003005">
    <property type="entry name" value="Amphiphysin"/>
</dbReference>
<sequence>MKKIDKRGRKLVDYDSQRHQLENLQRANRRDDYKIARSSDALESARSTYEVLNKELYEELPALYDQRIPNIASHLQTLYAAEATVMAEFSKVAQEVEAIADKLAKECVKGTYKVKRTASPRPLSAVEASSPQTTNPAMWYDAAPKETGSNSHEVLEGSEGTLDITTPGKAADASVTSEVQETYKPIVDSDQPTPPPVESPGTDVPDLPASDSQPESDNRPTISAPVAHHKEETGRPYEEIEFEDKKVNGNVSAPARTNGEVLSTKVPQGECLGPEAGSQGAGRPEVPGQACSSESLC</sequence>